<gene>
    <name evidence="2" type="ORF">K457DRAFT_24893</name>
</gene>
<dbReference type="OrthoDB" id="2492383at2759"/>
<proteinExistence type="predicted"/>
<feature type="compositionally biased region" description="Basic and acidic residues" evidence="1">
    <location>
        <begin position="122"/>
        <end position="131"/>
    </location>
</feature>
<protein>
    <submittedName>
        <fullName evidence="2">Uncharacterized protein</fullName>
    </submittedName>
</protein>
<dbReference type="Proteomes" id="UP000078512">
    <property type="component" value="Unassembled WGS sequence"/>
</dbReference>
<evidence type="ECO:0000313" key="3">
    <source>
        <dbReference type="Proteomes" id="UP000078512"/>
    </source>
</evidence>
<feature type="compositionally biased region" description="Basic residues" evidence="1">
    <location>
        <begin position="143"/>
        <end position="152"/>
    </location>
</feature>
<evidence type="ECO:0000256" key="1">
    <source>
        <dbReference type="SAM" id="MobiDB-lite"/>
    </source>
</evidence>
<feature type="compositionally biased region" description="Gly residues" evidence="1">
    <location>
        <begin position="94"/>
        <end position="117"/>
    </location>
</feature>
<keyword evidence="3" id="KW-1185">Reference proteome</keyword>
<organism evidence="2 3">
    <name type="scientific">Linnemannia elongata AG-77</name>
    <dbReference type="NCBI Taxonomy" id="1314771"/>
    <lineage>
        <taxon>Eukaryota</taxon>
        <taxon>Fungi</taxon>
        <taxon>Fungi incertae sedis</taxon>
        <taxon>Mucoromycota</taxon>
        <taxon>Mortierellomycotina</taxon>
        <taxon>Mortierellomycetes</taxon>
        <taxon>Mortierellales</taxon>
        <taxon>Mortierellaceae</taxon>
        <taxon>Linnemannia</taxon>
    </lineage>
</organism>
<sequence length="283" mass="29960">MQHQDPDIAFPERSALEEMQNDMVGRRLTAPNMFLLDMEGMEEGGSLAQILNHQEALGDADDESFEGSSIDERIGAAGGVGGPGGEGTIFVGTRGEGGPGGEGLDIGGNRRGGGVGGNAIEQRGDGGDGKDGGTSLRGGKGGRGGRGKRGSRGGRGACGGRGKNRVGENGAQGADGDEEVLGEASFTNVWPPFPRGSHLHPRLPWTKTEFVKSSLWSLVFGSVQAGSANLSESLLFGTRRARQIYWRLERLQTKIRKQEVDCLRIIEGQPFLEDVYIKGYAFN</sequence>
<accession>A0A197JGX8</accession>
<reference evidence="2 3" key="1">
    <citation type="submission" date="2016-05" db="EMBL/GenBank/DDBJ databases">
        <title>Genome sequencing reveals origins of a unique bacterial endosymbiosis in the earliest lineages of terrestrial Fungi.</title>
        <authorList>
            <consortium name="DOE Joint Genome Institute"/>
            <person name="Uehling J."/>
            <person name="Gryganskyi A."/>
            <person name="Hameed K."/>
            <person name="Tschaplinski T."/>
            <person name="Misztal P."/>
            <person name="Wu S."/>
            <person name="Desiro A."/>
            <person name="Vande Pol N."/>
            <person name="Du Z.-Y."/>
            <person name="Zienkiewicz A."/>
            <person name="Zienkiewicz K."/>
            <person name="Morin E."/>
            <person name="Tisserant E."/>
            <person name="Splivallo R."/>
            <person name="Hainaut M."/>
            <person name="Henrissat B."/>
            <person name="Ohm R."/>
            <person name="Kuo A."/>
            <person name="Yan J."/>
            <person name="Lipzen A."/>
            <person name="Nolan M."/>
            <person name="Labutti K."/>
            <person name="Barry K."/>
            <person name="Goldstein A."/>
            <person name="Labbe J."/>
            <person name="Schadt C."/>
            <person name="Tuskan G."/>
            <person name="Grigoriev I."/>
            <person name="Martin F."/>
            <person name="Vilgalys R."/>
            <person name="Bonito G."/>
        </authorList>
    </citation>
    <scope>NUCLEOTIDE SEQUENCE [LARGE SCALE GENOMIC DNA]</scope>
    <source>
        <strain evidence="2 3">AG-77</strain>
    </source>
</reference>
<feature type="region of interest" description="Disordered" evidence="1">
    <location>
        <begin position="94"/>
        <end position="176"/>
    </location>
</feature>
<dbReference type="AlphaFoldDB" id="A0A197JGX8"/>
<evidence type="ECO:0000313" key="2">
    <source>
        <dbReference type="EMBL" id="OAQ23644.1"/>
    </source>
</evidence>
<dbReference type="EMBL" id="KV442113">
    <property type="protein sequence ID" value="OAQ23644.1"/>
    <property type="molecule type" value="Genomic_DNA"/>
</dbReference>
<name>A0A197JGX8_9FUNG</name>